<dbReference type="AlphaFoldDB" id="G6YCD3"/>
<dbReference type="Proteomes" id="UP000002949">
    <property type="component" value="Unassembled WGS sequence"/>
</dbReference>
<sequence length="219" mass="23740">MKSEEAEEIGLTLPSSFNSHDASELQAQLRPYLNIGPPQYFFTKSLDPEKVIQLIGNAPLWWAFGTAATAFLVSLGTTTGKRVADDIYELAKSALKRKEAAPVANVSEALARALNQAGPRASLVVGIAVPDSHWGTALVIREPDTEKIAIDLSRFAVNAAELSRAMNEQLKAGQKPLGRAFITFEGDEVVVSWIDQEDLAKHKMRLPDLSKKGSPDQSG</sequence>
<dbReference type="eggNOG" id="ENOG50342Z7">
    <property type="taxonomic scope" value="Bacteria"/>
</dbReference>
<dbReference type="EMBL" id="AGSN01000126">
    <property type="protein sequence ID" value="EHH10612.1"/>
    <property type="molecule type" value="Genomic_DNA"/>
</dbReference>
<gene>
    <name evidence="1" type="ORF">MEA186_18073</name>
</gene>
<organism evidence="1 2">
    <name type="scientific">Mesorhizobium amorphae CCNWGS0123</name>
    <dbReference type="NCBI Taxonomy" id="1082933"/>
    <lineage>
        <taxon>Bacteria</taxon>
        <taxon>Pseudomonadati</taxon>
        <taxon>Pseudomonadota</taxon>
        <taxon>Alphaproteobacteria</taxon>
        <taxon>Hyphomicrobiales</taxon>
        <taxon>Phyllobacteriaceae</taxon>
        <taxon>Mesorhizobium</taxon>
    </lineage>
</organism>
<protein>
    <submittedName>
        <fullName evidence="1">Uncharacterized protein</fullName>
    </submittedName>
</protein>
<reference evidence="1 2" key="1">
    <citation type="journal article" date="2012" name="J. Bacteriol.">
        <title>Draft Genome Sequence of Plant Growth-Promoting Rhizobium Mesorhizobium amorphae, Isolated from Zinc-Lead Mine Tailings.</title>
        <authorList>
            <person name="Hao X."/>
            <person name="Lin Y."/>
            <person name="Johnstone L."/>
            <person name="Baltrus D.A."/>
            <person name="Miller S.J."/>
            <person name="Wei G."/>
            <person name="Rensing C."/>
        </authorList>
    </citation>
    <scope>NUCLEOTIDE SEQUENCE [LARGE SCALE GENOMIC DNA]</scope>
    <source>
        <strain evidence="1 2">CCNWGS0123</strain>
    </source>
</reference>
<accession>G6YCD3</accession>
<dbReference type="KEGG" id="mamo:A6B35_28435"/>
<keyword evidence="2" id="KW-1185">Reference proteome</keyword>
<name>G6YCD3_9HYPH</name>
<dbReference type="RefSeq" id="WP_006203185.1">
    <property type="nucleotide sequence ID" value="NZ_AGSN01000126.1"/>
</dbReference>
<dbReference type="STRING" id="1082933.A6B35_28435"/>
<dbReference type="OrthoDB" id="9930919at2"/>
<evidence type="ECO:0000313" key="1">
    <source>
        <dbReference type="EMBL" id="EHH10612.1"/>
    </source>
</evidence>
<proteinExistence type="predicted"/>
<dbReference type="PATRIC" id="fig|1082933.3.peg.3525"/>
<evidence type="ECO:0000313" key="2">
    <source>
        <dbReference type="Proteomes" id="UP000002949"/>
    </source>
</evidence>